<dbReference type="SUPFAM" id="SSF48452">
    <property type="entry name" value="TPR-like"/>
    <property type="match status" value="1"/>
</dbReference>
<dbReference type="Gene3D" id="1.25.40.10">
    <property type="entry name" value="Tetratricopeptide repeat domain"/>
    <property type="match status" value="1"/>
</dbReference>
<evidence type="ECO:0000256" key="1">
    <source>
        <dbReference type="SAM" id="Phobius"/>
    </source>
</evidence>
<feature type="transmembrane region" description="Helical" evidence="1">
    <location>
        <begin position="452"/>
        <end position="469"/>
    </location>
</feature>
<evidence type="ECO:0000313" key="2">
    <source>
        <dbReference type="EMBL" id="MDX2912468.1"/>
    </source>
</evidence>
<dbReference type="InterPro" id="IPR011990">
    <property type="entry name" value="TPR-like_helical_dom_sf"/>
</dbReference>
<reference evidence="2 3" key="1">
    <citation type="journal article" date="2023" name="Microb. Genom.">
        <title>Mesoterricola silvestris gen. nov., sp. nov., Mesoterricola sediminis sp. nov., Geothrix oryzae sp. nov., Geothrix edaphica sp. nov., Geothrix rubra sp. nov., and Geothrix limicola sp. nov., six novel members of Acidobacteriota isolated from soils.</title>
        <authorList>
            <person name="Weisberg A.J."/>
            <person name="Pearce E."/>
            <person name="Kramer C.G."/>
            <person name="Chang J.H."/>
            <person name="Clarke C.R."/>
        </authorList>
    </citation>
    <scope>NUCLEOTIDE SEQUENCE [LARGE SCALE GENOMIC DNA]</scope>
    <source>
        <strain evidence="2 3">NRRL_B-2795</strain>
    </source>
</reference>
<feature type="transmembrane region" description="Helical" evidence="1">
    <location>
        <begin position="261"/>
        <end position="280"/>
    </location>
</feature>
<dbReference type="InterPro" id="IPR019734">
    <property type="entry name" value="TPR_rpt"/>
</dbReference>
<gene>
    <name evidence="2" type="ORF">PV517_27765</name>
</gene>
<dbReference type="SMART" id="SM00028">
    <property type="entry name" value="TPR"/>
    <property type="match status" value="3"/>
</dbReference>
<feature type="transmembrane region" description="Helical" evidence="1">
    <location>
        <begin position="367"/>
        <end position="387"/>
    </location>
</feature>
<keyword evidence="1" id="KW-0812">Transmembrane</keyword>
<keyword evidence="3" id="KW-1185">Reference proteome</keyword>
<organism evidence="2 3">
    <name type="scientific">Streptomyces griseiscabiei</name>
    <dbReference type="NCBI Taxonomy" id="2993540"/>
    <lineage>
        <taxon>Bacteria</taxon>
        <taxon>Bacillati</taxon>
        <taxon>Actinomycetota</taxon>
        <taxon>Actinomycetes</taxon>
        <taxon>Kitasatosporales</taxon>
        <taxon>Streptomycetaceae</taxon>
        <taxon>Streptomyces</taxon>
    </lineage>
</organism>
<keyword evidence="1" id="KW-1133">Transmembrane helix</keyword>
<sequence length="493" mass="52499">MSYDPELHKAVMLTSTGKHKQALRIITDMLARDPRDPMALGMKATILLNTGRQAEAYKAASAACAADPENPLVLLTRAYALLALQQYELAGADVQRALALAPELPQGWALRTLVTGMTVEQQGFATPEQRQQTKDDAEQFLRRGGVEEPGSALAATLGLAAVKESGRAKELCAEALRLHPDDSGLQAVLGLLRSGAPLDVQAFPLFEQAARGDASVMEFATFGMESTWARRITRVQGGLLWAAGFSALAVAAEHVHGWSQLPRAVVAGLQVLAALLTLLTGLRMPRTVREHVRELPGTRPAVLLTVCALAAGAVAAAAPVPLALAAVGVTVVSVALALPPTCRAASEVLRHTEATIQPLMRIWVKQLLSAGLVSSCAAVPILLTLLVDRWAGLRLFLAAVLGGAGVAQAAATYPVRRWQVTEALAARTGHSGPTCTALLILLPIAAAWAPRWWGVALIALMVPVGYRWNNQMRMMIAYSDPSWNRVYAPPRLL</sequence>
<dbReference type="EMBL" id="JARAVY010000011">
    <property type="protein sequence ID" value="MDX2912468.1"/>
    <property type="molecule type" value="Genomic_DNA"/>
</dbReference>
<feature type="transmembrane region" description="Helical" evidence="1">
    <location>
        <begin position="301"/>
        <end position="318"/>
    </location>
</feature>
<feature type="transmembrane region" description="Helical" evidence="1">
    <location>
        <begin position="238"/>
        <end position="255"/>
    </location>
</feature>
<comment type="caution">
    <text evidence="2">The sequence shown here is derived from an EMBL/GenBank/DDBJ whole genome shotgun (WGS) entry which is preliminary data.</text>
</comment>
<name>A0ABU4LA22_9ACTN</name>
<evidence type="ECO:0008006" key="4">
    <source>
        <dbReference type="Google" id="ProtNLM"/>
    </source>
</evidence>
<feature type="transmembrane region" description="Helical" evidence="1">
    <location>
        <begin position="393"/>
        <end position="412"/>
    </location>
</feature>
<protein>
    <recommendedName>
        <fullName evidence="4">Tetratricopeptide repeat protein</fullName>
    </recommendedName>
</protein>
<dbReference type="RefSeq" id="WP_267299327.1">
    <property type="nucleotide sequence ID" value="NZ_JAGJBZ010000002.1"/>
</dbReference>
<proteinExistence type="predicted"/>
<dbReference type="Proteomes" id="UP001271723">
    <property type="component" value="Unassembled WGS sequence"/>
</dbReference>
<accession>A0ABU4LA22</accession>
<keyword evidence="1" id="KW-0472">Membrane</keyword>
<evidence type="ECO:0000313" key="3">
    <source>
        <dbReference type="Proteomes" id="UP001271723"/>
    </source>
</evidence>